<proteinExistence type="predicted"/>
<name>B8KW39_9GAMM</name>
<dbReference type="RefSeq" id="WP_009020984.1">
    <property type="nucleotide sequence ID" value="NZ_DS999411.1"/>
</dbReference>
<dbReference type="InterPro" id="IPR016187">
    <property type="entry name" value="CTDL_fold"/>
</dbReference>
<reference evidence="6" key="1">
    <citation type="journal article" date="2013" name="BMC Microbiol.">
        <title>Taxonomy and evolution of bacteriochlorophyll a-containing members of the OM60/NOR5 clade of marine gammaproteobacteria: description of Luminiphilus syltensis gen. nov., sp. nov., reclassification of Haliea rubra as Pseudohaliea rubra gen. nov., comb. nov., and emendation of Chromatocurvus halotolerans.</title>
        <authorList>
            <person name="Spring S."/>
            <person name="Riedel T."/>
            <person name="Sproer C."/>
            <person name="Yan S."/>
            <person name="Harder J."/>
            <person name="Fuchs B.M."/>
        </authorList>
    </citation>
    <scope>NUCLEOTIDE SEQUENCE [LARGE SCALE GENOMIC DNA]</scope>
    <source>
        <strain evidence="6">NOR51-B</strain>
    </source>
</reference>
<evidence type="ECO:0000313" key="5">
    <source>
        <dbReference type="EMBL" id="EED36240.1"/>
    </source>
</evidence>
<dbReference type="SUPFAM" id="SSF56436">
    <property type="entry name" value="C-type lectin-like"/>
    <property type="match status" value="1"/>
</dbReference>
<gene>
    <name evidence="5" type="ORF">NOR51B_2189</name>
</gene>
<protein>
    <submittedName>
        <fullName evidence="5">Conserved domain protein</fullName>
    </submittedName>
</protein>
<feature type="region of interest" description="Disordered" evidence="1">
    <location>
        <begin position="1"/>
        <end position="32"/>
    </location>
</feature>
<dbReference type="Pfam" id="PF08308">
    <property type="entry name" value="PEGA"/>
    <property type="match status" value="3"/>
</dbReference>
<evidence type="ECO:0000256" key="2">
    <source>
        <dbReference type="SAM" id="Phobius"/>
    </source>
</evidence>
<organism evidence="5 6">
    <name type="scientific">Luminiphilus syltensis NOR5-1B</name>
    <dbReference type="NCBI Taxonomy" id="565045"/>
    <lineage>
        <taxon>Bacteria</taxon>
        <taxon>Pseudomonadati</taxon>
        <taxon>Pseudomonadota</taxon>
        <taxon>Gammaproteobacteria</taxon>
        <taxon>Cellvibrionales</taxon>
        <taxon>Halieaceae</taxon>
        <taxon>Luminiphilus</taxon>
    </lineage>
</organism>
<dbReference type="AlphaFoldDB" id="B8KW39"/>
<dbReference type="STRING" id="565045.NOR51B_2189"/>
<dbReference type="PANTHER" id="PTHR23150:SF19">
    <property type="entry name" value="FORMYLGLYCINE-GENERATING ENZYME"/>
    <property type="match status" value="1"/>
</dbReference>
<feature type="domain" description="Sulfatase-modifying factor enzyme-like" evidence="3">
    <location>
        <begin position="452"/>
        <end position="703"/>
    </location>
</feature>
<accession>B8KW39</accession>
<dbReference type="InterPro" id="IPR051043">
    <property type="entry name" value="Sulfatase_Mod_Factor_Kinase"/>
</dbReference>
<dbReference type="Proteomes" id="UP000004699">
    <property type="component" value="Unassembled WGS sequence"/>
</dbReference>
<dbReference type="HOGENOM" id="CLU_390710_0_0_6"/>
<dbReference type="EMBL" id="DS999411">
    <property type="protein sequence ID" value="EED36240.1"/>
    <property type="molecule type" value="Genomic_DNA"/>
</dbReference>
<evidence type="ECO:0000313" key="6">
    <source>
        <dbReference type="Proteomes" id="UP000004699"/>
    </source>
</evidence>
<sequence>MNSQPPDDDKPLAPGTFDPPEKSGGGDPLAAASFEPLDASEKASFKGISRLRLMGAAATLLVALVLFFLLTARSLEVVVHVVTPPDIDIEGTVVPLGDRYLIRPGEYQITVTTAGYETYKDTFTVTDDASQELEIHPAILPGLVSIVTNVAEATVLLDGEALGVAPIEQRKIAAGEHQLTITAPRYQRITETIAITGRGVAQQFGFDLLPDWATVNIETDPDTSRVLVDGEPLEPSNGHYEILSGERVVTITAPGFQDETRELIVMAQEPQDLGLIRLIPADGVIDLTTTPSGANVTVNGEFRGRTPLAISLKPDREHRVQLSKAGYQRQSRTLNVDRGTSDTLSLTLQPELGKVEFQLSPPEAELLIDGRVVGAGSQTLSLPAYEHRVEVRLPGYAPQRTKVQPRVGIKQRIDIALLTEAEARKAALRPEVTSPLGQTLVLIDPIAAPVNEFTMGASRREPGRRSNEVLHTVRLERGFYLATTETTNAQFRQFLATHDSGQIEGNTLNREHQPVAGISWQQAARFCNWLSSREGLPLFYREQQGIITGFNPSSTGYRLPTEAEWAYAARIDGEGQRRFAWGEDFPPTQAVTNVADNTSAFVTGRILNGYADGHIVSAPVASFPANHRGLYDMGGNVAEWVHNVYEIPSANAEVGIDPLGPQSGDNYTVRGASWALSRLSELRLSYRDYGQSGRDDLGFRIARYAE</sequence>
<feature type="domain" description="PEGA" evidence="4">
    <location>
        <begin position="360"/>
        <end position="417"/>
    </location>
</feature>
<feature type="domain" description="PEGA" evidence="4">
    <location>
        <begin position="143"/>
        <end position="196"/>
    </location>
</feature>
<dbReference type="eggNOG" id="COG1262">
    <property type="taxonomic scope" value="Bacteria"/>
</dbReference>
<keyword evidence="2" id="KW-0472">Membrane</keyword>
<feature type="domain" description="PEGA" evidence="4">
    <location>
        <begin position="285"/>
        <end position="351"/>
    </location>
</feature>
<keyword evidence="6" id="KW-1185">Reference proteome</keyword>
<evidence type="ECO:0000256" key="1">
    <source>
        <dbReference type="SAM" id="MobiDB-lite"/>
    </source>
</evidence>
<dbReference type="InterPro" id="IPR005532">
    <property type="entry name" value="SUMF_dom"/>
</dbReference>
<evidence type="ECO:0000259" key="4">
    <source>
        <dbReference type="Pfam" id="PF08308"/>
    </source>
</evidence>
<feature type="transmembrane region" description="Helical" evidence="2">
    <location>
        <begin position="51"/>
        <end position="70"/>
    </location>
</feature>
<dbReference type="Gene3D" id="3.90.1580.10">
    <property type="entry name" value="paralog of FGE (formylglycine-generating enzyme)"/>
    <property type="match status" value="1"/>
</dbReference>
<dbReference type="InterPro" id="IPR013229">
    <property type="entry name" value="PEGA"/>
</dbReference>
<dbReference type="GO" id="GO:0120147">
    <property type="term" value="F:formylglycine-generating oxidase activity"/>
    <property type="evidence" value="ECO:0007669"/>
    <property type="project" value="TreeGrafter"/>
</dbReference>
<keyword evidence="2" id="KW-1133">Transmembrane helix</keyword>
<dbReference type="InterPro" id="IPR042095">
    <property type="entry name" value="SUMF_sf"/>
</dbReference>
<dbReference type="Pfam" id="PF03781">
    <property type="entry name" value="FGE-sulfatase"/>
    <property type="match status" value="1"/>
</dbReference>
<keyword evidence="2" id="KW-0812">Transmembrane</keyword>
<dbReference type="PANTHER" id="PTHR23150">
    <property type="entry name" value="SULFATASE MODIFYING FACTOR 1, 2"/>
    <property type="match status" value="1"/>
</dbReference>
<evidence type="ECO:0000259" key="3">
    <source>
        <dbReference type="Pfam" id="PF03781"/>
    </source>
</evidence>